<organism evidence="3">
    <name type="scientific">Laccaria bicolor (strain S238N-H82 / ATCC MYA-4686)</name>
    <name type="common">Bicoloured deceiver</name>
    <name type="synonym">Laccaria laccata var. bicolor</name>
    <dbReference type="NCBI Taxonomy" id="486041"/>
    <lineage>
        <taxon>Eukaryota</taxon>
        <taxon>Fungi</taxon>
        <taxon>Dikarya</taxon>
        <taxon>Basidiomycota</taxon>
        <taxon>Agaricomycotina</taxon>
        <taxon>Agaricomycetes</taxon>
        <taxon>Agaricomycetidae</taxon>
        <taxon>Agaricales</taxon>
        <taxon>Agaricineae</taxon>
        <taxon>Hydnangiaceae</taxon>
        <taxon>Laccaria</taxon>
    </lineage>
</organism>
<dbReference type="EMBL" id="DS547111">
    <property type="protein sequence ID" value="EDR05810.1"/>
    <property type="molecule type" value="Genomic_DNA"/>
</dbReference>
<evidence type="ECO:0000313" key="2">
    <source>
        <dbReference type="EMBL" id="EDR05810.1"/>
    </source>
</evidence>
<protein>
    <submittedName>
        <fullName evidence="2">Predicted protein</fullName>
    </submittedName>
</protein>
<feature type="region of interest" description="Disordered" evidence="1">
    <location>
        <begin position="149"/>
        <end position="216"/>
    </location>
</feature>
<proteinExistence type="predicted"/>
<feature type="region of interest" description="Disordered" evidence="1">
    <location>
        <begin position="318"/>
        <end position="381"/>
    </location>
</feature>
<reference evidence="2 3" key="1">
    <citation type="journal article" date="2008" name="Nature">
        <title>The genome of Laccaria bicolor provides insights into mycorrhizal symbiosis.</title>
        <authorList>
            <person name="Martin F."/>
            <person name="Aerts A."/>
            <person name="Ahren D."/>
            <person name="Brun A."/>
            <person name="Danchin E.G.J."/>
            <person name="Duchaussoy F."/>
            <person name="Gibon J."/>
            <person name="Kohler A."/>
            <person name="Lindquist E."/>
            <person name="Pereda V."/>
            <person name="Salamov A."/>
            <person name="Shapiro H.J."/>
            <person name="Wuyts J."/>
            <person name="Blaudez D."/>
            <person name="Buee M."/>
            <person name="Brokstein P."/>
            <person name="Canbaeck B."/>
            <person name="Cohen D."/>
            <person name="Courty P.E."/>
            <person name="Coutinho P.M."/>
            <person name="Delaruelle C."/>
            <person name="Detter J.C."/>
            <person name="Deveau A."/>
            <person name="DiFazio S."/>
            <person name="Duplessis S."/>
            <person name="Fraissinet-Tachet L."/>
            <person name="Lucic E."/>
            <person name="Frey-Klett P."/>
            <person name="Fourrey C."/>
            <person name="Feussner I."/>
            <person name="Gay G."/>
            <person name="Grimwood J."/>
            <person name="Hoegger P.J."/>
            <person name="Jain P."/>
            <person name="Kilaru S."/>
            <person name="Labbe J."/>
            <person name="Lin Y.C."/>
            <person name="Legue V."/>
            <person name="Le Tacon F."/>
            <person name="Marmeisse R."/>
            <person name="Melayah D."/>
            <person name="Montanini B."/>
            <person name="Muratet M."/>
            <person name="Nehls U."/>
            <person name="Niculita-Hirzel H."/>
            <person name="Oudot-Le Secq M.P."/>
            <person name="Peter M."/>
            <person name="Quesneville H."/>
            <person name="Rajashekar B."/>
            <person name="Reich M."/>
            <person name="Rouhier N."/>
            <person name="Schmutz J."/>
            <person name="Yin T."/>
            <person name="Chalot M."/>
            <person name="Henrissat B."/>
            <person name="Kuees U."/>
            <person name="Lucas S."/>
            <person name="Van de Peer Y."/>
            <person name="Podila G.K."/>
            <person name="Polle A."/>
            <person name="Pukkila P.J."/>
            <person name="Richardson P.M."/>
            <person name="Rouze P."/>
            <person name="Sanders I.R."/>
            <person name="Stajich J.E."/>
            <person name="Tunlid A."/>
            <person name="Tuskan G."/>
            <person name="Grigoriev I.V."/>
        </authorList>
    </citation>
    <scope>NUCLEOTIDE SEQUENCE [LARGE SCALE GENOMIC DNA]</scope>
    <source>
        <strain evidence="3">S238N-H82 / ATCC MYA-4686</strain>
    </source>
</reference>
<feature type="compositionally biased region" description="Acidic residues" evidence="1">
    <location>
        <begin position="153"/>
        <end position="207"/>
    </location>
</feature>
<dbReference type="GeneID" id="6079094"/>
<evidence type="ECO:0000256" key="1">
    <source>
        <dbReference type="SAM" id="MobiDB-lite"/>
    </source>
</evidence>
<dbReference type="Proteomes" id="UP000001194">
    <property type="component" value="Unassembled WGS sequence"/>
</dbReference>
<evidence type="ECO:0000313" key="3">
    <source>
        <dbReference type="Proteomes" id="UP000001194"/>
    </source>
</evidence>
<dbReference type="HOGENOM" id="CLU_652216_0_0_1"/>
<dbReference type="RefSeq" id="XP_001883486.1">
    <property type="nucleotide sequence ID" value="XM_001883451.1"/>
</dbReference>
<dbReference type="InParanoid" id="B0DHY3"/>
<name>B0DHY3_LACBS</name>
<feature type="compositionally biased region" description="Polar residues" evidence="1">
    <location>
        <begin position="352"/>
        <end position="372"/>
    </location>
</feature>
<gene>
    <name evidence="2" type="ORF">LACBIDRAFT_329416</name>
</gene>
<accession>B0DHY3</accession>
<dbReference type="KEGG" id="lbc:LACBIDRAFT_329416"/>
<sequence>MAYPYLQQQDWQREGMSDTIRAAWKVFSKEIYKTRDDNDLESLTPQAQKEWLKVLTENEWDPGAWMMTEKDKAQVFALLGWNPDELAHAAHETPAFSVNLRANDVRRSGEFSVRQARPIVQPQPKYAQPPHFQYMLFLPADVQRNFERTANVDNEEEEYETSYTDMDGDKEEEGNANEEEEEEEEDDDEEESNDADEVSSGDVDEEKGDQNDKPIVRILSGPDIFPIILIEPFLEKGAFDFLKSISPKLTKFARKSADRRLTDCHREAAHVMHKLTKRWLTELQNKRRDRELILSIKGYCEKSRDEWREEVGKKLEKLRQKHQHKLQRRGDTTPTPRWHRSGVKRDGEGPEDSQQQQWESTNTLHSPSPSGTKQERKGHIPGNIYERLEMVVREQIEHDKSRAESLRLPLQTLCDTNTSTHSISPPVRVPVVHG</sequence>
<dbReference type="OrthoDB" id="3081495at2759"/>
<dbReference type="AlphaFoldDB" id="B0DHY3"/>
<keyword evidence="3" id="KW-1185">Reference proteome</keyword>